<dbReference type="Pfam" id="PF14821">
    <property type="entry name" value="Thr_synth_N"/>
    <property type="match status" value="1"/>
</dbReference>
<dbReference type="InterPro" id="IPR029144">
    <property type="entry name" value="Thr_synth_N"/>
</dbReference>
<comment type="caution">
    <text evidence="8">The sequence shown here is derived from an EMBL/GenBank/DDBJ whole genome shotgun (WGS) entry which is preliminary data.</text>
</comment>
<evidence type="ECO:0000256" key="3">
    <source>
        <dbReference type="ARBA" id="ARBA00022898"/>
    </source>
</evidence>
<dbReference type="AlphaFoldDB" id="A0A9D1HQG9"/>
<evidence type="ECO:0000259" key="7">
    <source>
        <dbReference type="Pfam" id="PF14821"/>
    </source>
</evidence>
<comment type="cofactor">
    <cofactor evidence="1 5">
        <name>pyridoxal 5'-phosphate</name>
        <dbReference type="ChEBI" id="CHEBI:597326"/>
    </cofactor>
</comment>
<dbReference type="SUPFAM" id="SSF53686">
    <property type="entry name" value="Tryptophan synthase beta subunit-like PLP-dependent enzymes"/>
    <property type="match status" value="1"/>
</dbReference>
<protein>
    <recommendedName>
        <fullName evidence="4">Threonine synthase</fullName>
        <ecNumber evidence="4">4.2.3.1</ecNumber>
    </recommendedName>
</protein>
<evidence type="ECO:0000256" key="2">
    <source>
        <dbReference type="ARBA" id="ARBA00005517"/>
    </source>
</evidence>
<keyword evidence="8" id="KW-0456">Lyase</keyword>
<name>A0A9D1HQG9_9FIRM</name>
<evidence type="ECO:0000313" key="8">
    <source>
        <dbReference type="EMBL" id="HIU20746.1"/>
    </source>
</evidence>
<evidence type="ECO:0000313" key="9">
    <source>
        <dbReference type="Proteomes" id="UP000824088"/>
    </source>
</evidence>
<dbReference type="InterPro" id="IPR004450">
    <property type="entry name" value="Thr_synthase-like"/>
</dbReference>
<sequence>MKYVSTRDRMRTYSAAEAIVKGISDDGGLIVPSSFPILNDEKLDALCAMDYPERAASVLKEYLDEFSYEELLDYARKAYSRFDGDDPCPLVKVEDGLFVLELWHGPTYAFKDMALTLLPYLMVASKKKLGDGSRTLILVATSGDTGKAALEGFRDVEGTEIIVFYPEGGVSAMQKRQMVTQQGANVHVAGIRGNFDDAQTAVKSVFTDPEVIEKLKAHGIEMSSANSINWGRLAPQIAYYVSAYCDLLTSGEIERGEKVNLVVPTGNFGNILAGYYAYRMGIPVHKLIVASNANNILTDFFSTGEYDVRRKFFKTMSPSMDILVSSNLERLIFEVTGRDSSKVRKIYDDLKKYGKFELDLDELDLGVFEAGWADEDETREAIASFFDLDDYVLDTHTAVAVSVYNEYQAETEDATTSVIVSTASPYKFACDVYNAVADAHEKDPDKAVMKLHAFTAAECPDGILALNSLPVRHKTVISRDGVKQAVYDFVLGADKE</sequence>
<accession>A0A9D1HQG9</accession>
<dbReference type="GO" id="GO:0004795">
    <property type="term" value="F:threonine synthase activity"/>
    <property type="evidence" value="ECO:0007669"/>
    <property type="project" value="UniProtKB-UniRule"/>
</dbReference>
<evidence type="ECO:0000259" key="6">
    <source>
        <dbReference type="Pfam" id="PF00291"/>
    </source>
</evidence>
<proteinExistence type="inferred from homology"/>
<feature type="modified residue" description="N6-(pyridoxal phosphate)lysine" evidence="5">
    <location>
        <position position="111"/>
    </location>
</feature>
<dbReference type="PANTHER" id="PTHR43515:SF1">
    <property type="entry name" value="THREONINE SYNTHASE-LIKE 1"/>
    <property type="match status" value="1"/>
</dbReference>
<feature type="domain" description="Tryptophan synthase beta chain-like PALP" evidence="6">
    <location>
        <begin position="97"/>
        <end position="421"/>
    </location>
</feature>
<evidence type="ECO:0000256" key="5">
    <source>
        <dbReference type="PIRSR" id="PIRSR604450-51"/>
    </source>
</evidence>
<evidence type="ECO:0000256" key="4">
    <source>
        <dbReference type="NCBIfam" id="TIGR00260"/>
    </source>
</evidence>
<dbReference type="GO" id="GO:0009088">
    <property type="term" value="P:threonine biosynthetic process"/>
    <property type="evidence" value="ECO:0007669"/>
    <property type="project" value="UniProtKB-UniRule"/>
</dbReference>
<dbReference type="CDD" id="cd01560">
    <property type="entry name" value="Thr-synth_2"/>
    <property type="match status" value="1"/>
</dbReference>
<reference evidence="8" key="1">
    <citation type="submission" date="2020-10" db="EMBL/GenBank/DDBJ databases">
        <authorList>
            <person name="Gilroy R."/>
        </authorList>
    </citation>
    <scope>NUCLEOTIDE SEQUENCE</scope>
    <source>
        <strain evidence="8">1063</strain>
    </source>
</reference>
<dbReference type="PANTHER" id="PTHR43515">
    <property type="entry name" value="THREONINE SYNTHASE-LIKE 1"/>
    <property type="match status" value="1"/>
</dbReference>
<comment type="similarity">
    <text evidence="2">Belongs to the threonine synthase family.</text>
</comment>
<dbReference type="NCBIfam" id="TIGR00260">
    <property type="entry name" value="thrC"/>
    <property type="match status" value="1"/>
</dbReference>
<dbReference type="Gene3D" id="3.40.50.1100">
    <property type="match status" value="2"/>
</dbReference>
<dbReference type="Pfam" id="PF00291">
    <property type="entry name" value="PALP"/>
    <property type="match status" value="1"/>
</dbReference>
<dbReference type="InterPro" id="IPR037158">
    <property type="entry name" value="Thr_synth_N_sf"/>
</dbReference>
<evidence type="ECO:0000256" key="1">
    <source>
        <dbReference type="ARBA" id="ARBA00001933"/>
    </source>
</evidence>
<reference evidence="8" key="2">
    <citation type="journal article" date="2021" name="PeerJ">
        <title>Extensive microbial diversity within the chicken gut microbiome revealed by metagenomics and culture.</title>
        <authorList>
            <person name="Gilroy R."/>
            <person name="Ravi A."/>
            <person name="Getino M."/>
            <person name="Pursley I."/>
            <person name="Horton D.L."/>
            <person name="Alikhan N.F."/>
            <person name="Baker D."/>
            <person name="Gharbi K."/>
            <person name="Hall N."/>
            <person name="Watson M."/>
            <person name="Adriaenssens E.M."/>
            <person name="Foster-Nyarko E."/>
            <person name="Jarju S."/>
            <person name="Secka A."/>
            <person name="Antonio M."/>
            <person name="Oren A."/>
            <person name="Chaudhuri R.R."/>
            <person name="La Ragione R."/>
            <person name="Hildebrand F."/>
            <person name="Pallen M.J."/>
        </authorList>
    </citation>
    <scope>NUCLEOTIDE SEQUENCE</scope>
    <source>
        <strain evidence="8">1063</strain>
    </source>
</reference>
<dbReference type="InterPro" id="IPR036052">
    <property type="entry name" value="TrpB-like_PALP_sf"/>
</dbReference>
<keyword evidence="3 5" id="KW-0663">Pyridoxal phosphate</keyword>
<feature type="domain" description="Threonine synthase N-terminal" evidence="7">
    <location>
        <begin position="2"/>
        <end position="79"/>
    </location>
</feature>
<gene>
    <name evidence="8" type="ORF">IAD51_00675</name>
</gene>
<dbReference type="EMBL" id="DVMN01000010">
    <property type="protein sequence ID" value="HIU20746.1"/>
    <property type="molecule type" value="Genomic_DNA"/>
</dbReference>
<dbReference type="EC" id="4.2.3.1" evidence="4"/>
<dbReference type="Proteomes" id="UP000824088">
    <property type="component" value="Unassembled WGS sequence"/>
</dbReference>
<organism evidence="8 9">
    <name type="scientific">Candidatus Limadaptatus stercorigallinarum</name>
    <dbReference type="NCBI Taxonomy" id="2840845"/>
    <lineage>
        <taxon>Bacteria</taxon>
        <taxon>Bacillati</taxon>
        <taxon>Bacillota</taxon>
        <taxon>Clostridia</taxon>
        <taxon>Eubacteriales</taxon>
        <taxon>Candidatus Limadaptatus</taxon>
    </lineage>
</organism>
<dbReference type="GO" id="GO:0005737">
    <property type="term" value="C:cytoplasm"/>
    <property type="evidence" value="ECO:0007669"/>
    <property type="project" value="TreeGrafter"/>
</dbReference>
<dbReference type="InterPro" id="IPR001926">
    <property type="entry name" value="TrpB-like_PALP"/>
</dbReference>
<dbReference type="Gene3D" id="3.90.1380.10">
    <property type="entry name" value="Threonine synthase, N-terminal domain"/>
    <property type="match status" value="1"/>
</dbReference>